<evidence type="ECO:0000256" key="1">
    <source>
        <dbReference type="ARBA" id="ARBA00004651"/>
    </source>
</evidence>
<reference evidence="9" key="1">
    <citation type="journal article" date="2019" name="Int. J. Syst. Evol. Microbiol.">
        <title>The Global Catalogue of Microorganisms (GCM) 10K type strain sequencing project: providing services to taxonomists for standard genome sequencing and annotation.</title>
        <authorList>
            <consortium name="The Broad Institute Genomics Platform"/>
            <consortium name="The Broad Institute Genome Sequencing Center for Infectious Disease"/>
            <person name="Wu L."/>
            <person name="Ma J."/>
        </authorList>
    </citation>
    <scope>NUCLEOTIDE SEQUENCE [LARGE SCALE GENOMIC DNA]</scope>
    <source>
        <strain evidence="9">KCTC 42217</strain>
    </source>
</reference>
<dbReference type="Pfam" id="PF02706">
    <property type="entry name" value="Wzz"/>
    <property type="match status" value="1"/>
</dbReference>
<gene>
    <name evidence="8" type="ORF">ACFSJU_05610</name>
</gene>
<evidence type="ECO:0000256" key="3">
    <source>
        <dbReference type="ARBA" id="ARBA00022692"/>
    </source>
</evidence>
<feature type="domain" description="Polysaccharide chain length determinant N-terminal" evidence="7">
    <location>
        <begin position="31"/>
        <end position="118"/>
    </location>
</feature>
<evidence type="ECO:0000259" key="7">
    <source>
        <dbReference type="Pfam" id="PF02706"/>
    </source>
</evidence>
<dbReference type="Proteomes" id="UP001597387">
    <property type="component" value="Unassembled WGS sequence"/>
</dbReference>
<dbReference type="InterPro" id="IPR050445">
    <property type="entry name" value="Bact_polysacc_biosynth/exp"/>
</dbReference>
<organism evidence="8 9">
    <name type="scientific">Paradesertivirga mongoliensis</name>
    <dbReference type="NCBI Taxonomy" id="2100740"/>
    <lineage>
        <taxon>Bacteria</taxon>
        <taxon>Pseudomonadati</taxon>
        <taxon>Bacteroidota</taxon>
        <taxon>Sphingobacteriia</taxon>
        <taxon>Sphingobacteriales</taxon>
        <taxon>Sphingobacteriaceae</taxon>
        <taxon>Paradesertivirga</taxon>
    </lineage>
</organism>
<keyword evidence="5 6" id="KW-0472">Membrane</keyword>
<keyword evidence="4 6" id="KW-1133">Transmembrane helix</keyword>
<evidence type="ECO:0000256" key="2">
    <source>
        <dbReference type="ARBA" id="ARBA00022475"/>
    </source>
</evidence>
<sequence length="359" mass="40590">MTIRSEKLNSSSQDGDEISLKELVLLVRRWIHYLWTKKWLIFIAIAVGILLGLGYAYYKKPIFEATTTFVLEEGEVGGIGQYAGMAAMVGIDMGGGGGLFQGENILELYKSRTMLQKALLSPADFDGRRQLLIDRYLEFNKIRERWERPELKALSFADTSRFTGLQDSILGEIVSQIRTNNIAVGKLDKKLNILKVEVKAADQQFAKEFNDKIVLTVNNFYIETKTKKSLQNVQILQNQTDSVRAVMNGAIYSSARTVDATPNLNPARQVLRAPAQRSQFNAETNRAMLTELLKNLELSKMSLRKETPLIQVVDQPIYPLTKHEFGKLKGAFFGGIIWGFMAILFLIIRKNYLEILNGK</sequence>
<dbReference type="InterPro" id="IPR003856">
    <property type="entry name" value="LPS_length_determ_N"/>
</dbReference>
<comment type="subcellular location">
    <subcellularLocation>
        <location evidence="1">Cell membrane</location>
        <topology evidence="1">Multi-pass membrane protein</topology>
    </subcellularLocation>
</comment>
<comment type="caution">
    <text evidence="8">The sequence shown here is derived from an EMBL/GenBank/DDBJ whole genome shotgun (WGS) entry which is preliminary data.</text>
</comment>
<dbReference type="PANTHER" id="PTHR32309">
    <property type="entry name" value="TYROSINE-PROTEIN KINASE"/>
    <property type="match status" value="1"/>
</dbReference>
<keyword evidence="2" id="KW-1003">Cell membrane</keyword>
<proteinExistence type="predicted"/>
<feature type="transmembrane region" description="Helical" evidence="6">
    <location>
        <begin position="330"/>
        <end position="348"/>
    </location>
</feature>
<evidence type="ECO:0000256" key="4">
    <source>
        <dbReference type="ARBA" id="ARBA00022989"/>
    </source>
</evidence>
<name>A0ABW4ZIK6_9SPHI</name>
<evidence type="ECO:0000256" key="6">
    <source>
        <dbReference type="SAM" id="Phobius"/>
    </source>
</evidence>
<keyword evidence="3 6" id="KW-0812">Transmembrane</keyword>
<dbReference type="RefSeq" id="WP_255898421.1">
    <property type="nucleotide sequence ID" value="NZ_JAFMZO010000001.1"/>
</dbReference>
<dbReference type="PANTHER" id="PTHR32309:SF31">
    <property type="entry name" value="CAPSULAR EXOPOLYSACCHARIDE FAMILY"/>
    <property type="match status" value="1"/>
</dbReference>
<evidence type="ECO:0000313" key="9">
    <source>
        <dbReference type="Proteomes" id="UP001597387"/>
    </source>
</evidence>
<keyword evidence="9" id="KW-1185">Reference proteome</keyword>
<evidence type="ECO:0000313" key="8">
    <source>
        <dbReference type="EMBL" id="MFD2161861.1"/>
    </source>
</evidence>
<feature type="transmembrane region" description="Helical" evidence="6">
    <location>
        <begin position="39"/>
        <end position="58"/>
    </location>
</feature>
<dbReference type="EMBL" id="JBHUHZ010000001">
    <property type="protein sequence ID" value="MFD2161861.1"/>
    <property type="molecule type" value="Genomic_DNA"/>
</dbReference>
<accession>A0ABW4ZIK6</accession>
<protein>
    <submittedName>
        <fullName evidence="8">Wzz/FepE/Etk N-terminal domain-containing protein</fullName>
    </submittedName>
</protein>
<evidence type="ECO:0000256" key="5">
    <source>
        <dbReference type="ARBA" id="ARBA00023136"/>
    </source>
</evidence>